<protein>
    <submittedName>
        <fullName evidence="3">Uncharacterized protein</fullName>
    </submittedName>
</protein>
<dbReference type="EMBL" id="PVQB02000576">
    <property type="protein sequence ID" value="KAF4335291.1"/>
    <property type="molecule type" value="Genomic_DNA"/>
</dbReference>
<feature type="transmembrane region" description="Helical" evidence="2">
    <location>
        <begin position="112"/>
        <end position="130"/>
    </location>
</feature>
<feature type="transmembrane region" description="Helical" evidence="2">
    <location>
        <begin position="183"/>
        <end position="202"/>
    </location>
</feature>
<evidence type="ECO:0000256" key="2">
    <source>
        <dbReference type="SAM" id="Phobius"/>
    </source>
</evidence>
<evidence type="ECO:0000313" key="3">
    <source>
        <dbReference type="EMBL" id="KAF4335291.1"/>
    </source>
</evidence>
<name>A0A9P5DS85_9HYPO</name>
<keyword evidence="2" id="KW-0812">Transmembrane</keyword>
<feature type="region of interest" description="Disordered" evidence="1">
    <location>
        <begin position="1"/>
        <end position="23"/>
    </location>
</feature>
<keyword evidence="2" id="KW-0472">Membrane</keyword>
<keyword evidence="4" id="KW-1185">Reference proteome</keyword>
<feature type="transmembrane region" description="Helical" evidence="2">
    <location>
        <begin position="150"/>
        <end position="171"/>
    </location>
</feature>
<sequence>MKSPYQHGRGSEPDRTYQPAMYTPTTEVTNPSTRIRGVVRDIWLACMISSIPLITFSALLLGLVFHYQVTPHSPISSNFKAAASIDHNAIYVDLPATTLIIVASWSSTMAPLILPFLLTLVSFPVSRTLIRATQNRDTARQPTPYQYALVLRIMSNASLSALWSCITYFFTSKRKRAPMTRPLTIMTWMLALSSFLSILVFATDTWLHFVTKTVPFTQFAPTTFDDASFRFNENCTNINSTFKGGCTLNSAAANTFLINSEPSLELLANVSSTNMVQQTSDSTGKSYAFIGLRPTSRNVNVDYTATSFGATSQCQVVTNHCINEDGISGPQAKYDCDFGPVQGIIPTTQVDAMVLTYFTDSSMKDNSSVLVSLPNPYYFTAIISVNQNLGRNVKRGLINDPDIASGLHGSTLFALLCSTKVLDWKYTSINGSVTSFSYTPSNASTTNIVMGTQGYTHVGDSYVLQQTSLDVWQSDTAQEVANRFAETYSRTVLGAIGGALLSAPAVEAQTRSAKLVAKVPKGPLACLVVANLLLVLLGLILTGLAFSALSGDVGDVQARLSITSLVAAHFEADKGEVAVEKIDHLFQERNGGDGPRVGVERSALGGWKFASHRNVYQI</sequence>
<dbReference type="OrthoDB" id="3344043at2759"/>
<reference evidence="3" key="1">
    <citation type="journal article" date="2017" name="Mycologia">
        <title>Fusarium algeriense, sp. nov., a novel toxigenic crown rot pathogen of durum wheat from Algeria is nested in the Fusarium burgessii species complex.</title>
        <authorList>
            <person name="Laraba I."/>
            <person name="Keddad A."/>
            <person name="Boureghda H."/>
            <person name="Abdallah N."/>
            <person name="Vaughan M.M."/>
            <person name="Proctor R.H."/>
            <person name="Busman M."/>
            <person name="O'Donnell K."/>
        </authorList>
    </citation>
    <scope>NUCLEOTIDE SEQUENCE</scope>
    <source>
        <strain evidence="3">NRRL 25174</strain>
    </source>
</reference>
<evidence type="ECO:0000256" key="1">
    <source>
        <dbReference type="SAM" id="MobiDB-lite"/>
    </source>
</evidence>
<feature type="transmembrane region" description="Helical" evidence="2">
    <location>
        <begin position="524"/>
        <end position="549"/>
    </location>
</feature>
<dbReference type="Proteomes" id="UP000730481">
    <property type="component" value="Unassembled WGS sequence"/>
</dbReference>
<comment type="caution">
    <text evidence="3">The sequence shown here is derived from an EMBL/GenBank/DDBJ whole genome shotgun (WGS) entry which is preliminary data.</text>
</comment>
<reference evidence="3" key="2">
    <citation type="submission" date="2020-02" db="EMBL/GenBank/DDBJ databases">
        <title>Identification and distribution of gene clusters putatively required for synthesis of sphingolipid metabolism inhibitors in phylogenetically diverse species of the filamentous fungus Fusarium.</title>
        <authorList>
            <person name="Kim H.-S."/>
            <person name="Busman M."/>
            <person name="Brown D.W."/>
            <person name="Divon H."/>
            <person name="Uhlig S."/>
            <person name="Proctor R.H."/>
        </authorList>
    </citation>
    <scope>NUCLEOTIDE SEQUENCE</scope>
    <source>
        <strain evidence="3">NRRL 25174</strain>
    </source>
</reference>
<gene>
    <name evidence="3" type="ORF">FBEOM_10866</name>
</gene>
<evidence type="ECO:0000313" key="4">
    <source>
        <dbReference type="Proteomes" id="UP000730481"/>
    </source>
</evidence>
<organism evidence="3 4">
    <name type="scientific">Fusarium beomiforme</name>
    <dbReference type="NCBI Taxonomy" id="44412"/>
    <lineage>
        <taxon>Eukaryota</taxon>
        <taxon>Fungi</taxon>
        <taxon>Dikarya</taxon>
        <taxon>Ascomycota</taxon>
        <taxon>Pezizomycotina</taxon>
        <taxon>Sordariomycetes</taxon>
        <taxon>Hypocreomycetidae</taxon>
        <taxon>Hypocreales</taxon>
        <taxon>Nectriaceae</taxon>
        <taxon>Fusarium</taxon>
        <taxon>Fusarium burgessii species complex</taxon>
    </lineage>
</organism>
<feature type="transmembrane region" description="Helical" evidence="2">
    <location>
        <begin position="42"/>
        <end position="67"/>
    </location>
</feature>
<proteinExistence type="predicted"/>
<accession>A0A9P5DS85</accession>
<keyword evidence="2" id="KW-1133">Transmembrane helix</keyword>
<dbReference type="AlphaFoldDB" id="A0A9P5DS85"/>